<dbReference type="Proteomes" id="UP001500755">
    <property type="component" value="Unassembled WGS sequence"/>
</dbReference>
<dbReference type="PANTHER" id="PTHR11527">
    <property type="entry name" value="HEAT-SHOCK PROTEIN 20 FAMILY MEMBER"/>
    <property type="match status" value="1"/>
</dbReference>
<dbReference type="RefSeq" id="WP_344309804.1">
    <property type="nucleotide sequence ID" value="NZ_BAAANO010000020.1"/>
</dbReference>
<protein>
    <submittedName>
        <fullName evidence="4">Hsp20/alpha crystallin family protein</fullName>
    </submittedName>
</protein>
<feature type="domain" description="SHSP" evidence="3">
    <location>
        <begin position="30"/>
        <end position="140"/>
    </location>
</feature>
<dbReference type="InterPro" id="IPR008978">
    <property type="entry name" value="HSP20-like_chaperone"/>
</dbReference>
<comment type="similarity">
    <text evidence="1 2">Belongs to the small heat shock protein (HSP20) family.</text>
</comment>
<gene>
    <name evidence="4" type="ORF">GCM10009755_22810</name>
</gene>
<dbReference type="Gene3D" id="2.60.40.790">
    <property type="match status" value="1"/>
</dbReference>
<organism evidence="4 5">
    <name type="scientific">Brevibacterium samyangense</name>
    <dbReference type="NCBI Taxonomy" id="366888"/>
    <lineage>
        <taxon>Bacteria</taxon>
        <taxon>Bacillati</taxon>
        <taxon>Actinomycetota</taxon>
        <taxon>Actinomycetes</taxon>
        <taxon>Micrococcales</taxon>
        <taxon>Brevibacteriaceae</taxon>
        <taxon>Brevibacterium</taxon>
    </lineage>
</organism>
<dbReference type="Pfam" id="PF00011">
    <property type="entry name" value="HSP20"/>
    <property type="match status" value="1"/>
</dbReference>
<dbReference type="PROSITE" id="PS01031">
    <property type="entry name" value="SHSP"/>
    <property type="match status" value="1"/>
</dbReference>
<dbReference type="EMBL" id="BAAANO010000020">
    <property type="protein sequence ID" value="GAA2010949.1"/>
    <property type="molecule type" value="Genomic_DNA"/>
</dbReference>
<dbReference type="InterPro" id="IPR002068">
    <property type="entry name" value="A-crystallin/Hsp20_dom"/>
</dbReference>
<reference evidence="5" key="1">
    <citation type="journal article" date="2019" name="Int. J. Syst. Evol. Microbiol.">
        <title>The Global Catalogue of Microorganisms (GCM) 10K type strain sequencing project: providing services to taxonomists for standard genome sequencing and annotation.</title>
        <authorList>
            <consortium name="The Broad Institute Genomics Platform"/>
            <consortium name="The Broad Institute Genome Sequencing Center for Infectious Disease"/>
            <person name="Wu L."/>
            <person name="Ma J."/>
        </authorList>
    </citation>
    <scope>NUCLEOTIDE SEQUENCE [LARGE SCALE GENOMIC DNA]</scope>
    <source>
        <strain evidence="5">JCM 14546</strain>
    </source>
</reference>
<evidence type="ECO:0000256" key="1">
    <source>
        <dbReference type="PROSITE-ProRule" id="PRU00285"/>
    </source>
</evidence>
<evidence type="ECO:0000313" key="5">
    <source>
        <dbReference type="Proteomes" id="UP001500755"/>
    </source>
</evidence>
<evidence type="ECO:0000259" key="3">
    <source>
        <dbReference type="PROSITE" id="PS01031"/>
    </source>
</evidence>
<dbReference type="InterPro" id="IPR031107">
    <property type="entry name" value="Small_HSP"/>
</dbReference>
<dbReference type="CDD" id="cd06464">
    <property type="entry name" value="ACD_sHsps-like"/>
    <property type="match status" value="1"/>
</dbReference>
<keyword evidence="5" id="KW-1185">Reference proteome</keyword>
<accession>A0ABP5EXE9</accession>
<evidence type="ECO:0000256" key="2">
    <source>
        <dbReference type="RuleBase" id="RU003616"/>
    </source>
</evidence>
<comment type="caution">
    <text evidence="4">The sequence shown here is derived from an EMBL/GenBank/DDBJ whole genome shotgun (WGS) entry which is preliminary data.</text>
</comment>
<name>A0ABP5EXE9_9MICO</name>
<proteinExistence type="inferred from homology"/>
<dbReference type="SUPFAM" id="SSF49764">
    <property type="entry name" value="HSP20-like chaperones"/>
    <property type="match status" value="1"/>
</dbReference>
<evidence type="ECO:0000313" key="4">
    <source>
        <dbReference type="EMBL" id="GAA2010949.1"/>
    </source>
</evidence>
<sequence>MAGTLTRIDPFSLIDEVFGSMRSPFLDTRDRRSGFVPALDVSRHDEDLHVRVDLPGLDPEKDVNIDLSGRTLTISGERRTESDEDGIREVRYGSFSRTVTIPTEVSPENVTARYEAGVLTVTVAGVYAQEQPHRIPITAGDADDRKAVTAG</sequence>